<gene>
    <name evidence="2" type="ORF">E6W39_21460</name>
</gene>
<dbReference type="SMART" id="SM00849">
    <property type="entry name" value="Lactamase_B"/>
    <property type="match status" value="1"/>
</dbReference>
<evidence type="ECO:0000259" key="1">
    <source>
        <dbReference type="SMART" id="SM00849"/>
    </source>
</evidence>
<comment type="caution">
    <text evidence="2">The sequence shown here is derived from an EMBL/GenBank/DDBJ whole genome shotgun (WGS) entry which is preliminary data.</text>
</comment>
<dbReference type="InterPro" id="IPR050855">
    <property type="entry name" value="NDM-1-like"/>
</dbReference>
<evidence type="ECO:0000313" key="3">
    <source>
        <dbReference type="Proteomes" id="UP000319103"/>
    </source>
</evidence>
<protein>
    <submittedName>
        <fullName evidence="2">MBL fold metallo-hydrolase</fullName>
    </submittedName>
</protein>
<dbReference type="GO" id="GO:0016787">
    <property type="term" value="F:hydrolase activity"/>
    <property type="evidence" value="ECO:0007669"/>
    <property type="project" value="UniProtKB-KW"/>
</dbReference>
<dbReference type="AlphaFoldDB" id="A0A540W7K7"/>
<feature type="domain" description="Metallo-beta-lactamase" evidence="1">
    <location>
        <begin position="2"/>
        <end position="179"/>
    </location>
</feature>
<keyword evidence="3" id="KW-1185">Reference proteome</keyword>
<dbReference type="InterPro" id="IPR036866">
    <property type="entry name" value="RibonucZ/Hydroxyglut_hydro"/>
</dbReference>
<dbReference type="PANTHER" id="PTHR42951:SF14">
    <property type="entry name" value="METALLO-BETA-LACTAMASE SUPERFAMILY PROTEIN"/>
    <property type="match status" value="1"/>
</dbReference>
<dbReference type="OrthoDB" id="2273115at2"/>
<reference evidence="2 3" key="1">
    <citation type="submission" date="2019-06" db="EMBL/GenBank/DDBJ databases">
        <title>Description of Kitasatospora acidophila sp. nov. isolated from pine grove soil, and reclassification of Streptomyces novaecaesareae to Kitasatospora novaeceasareae comb. nov.</title>
        <authorList>
            <person name="Kim M.J."/>
        </authorList>
    </citation>
    <scope>NUCLEOTIDE SEQUENCE [LARGE SCALE GENOMIC DNA]</scope>
    <source>
        <strain evidence="2 3">MMS16-CNU292</strain>
    </source>
</reference>
<dbReference type="CDD" id="cd07739">
    <property type="entry name" value="metallo-hydrolase-like_MBL-fold"/>
    <property type="match status" value="1"/>
</dbReference>
<name>A0A540W7K7_9ACTN</name>
<proteinExistence type="predicted"/>
<dbReference type="InterPro" id="IPR001279">
    <property type="entry name" value="Metallo-B-lactamas"/>
</dbReference>
<dbReference type="Proteomes" id="UP000319103">
    <property type="component" value="Unassembled WGS sequence"/>
</dbReference>
<organism evidence="2 3">
    <name type="scientific">Kitasatospora acidiphila</name>
    <dbReference type="NCBI Taxonomy" id="2567942"/>
    <lineage>
        <taxon>Bacteria</taxon>
        <taxon>Bacillati</taxon>
        <taxon>Actinomycetota</taxon>
        <taxon>Actinomycetes</taxon>
        <taxon>Kitasatosporales</taxon>
        <taxon>Streptomycetaceae</taxon>
        <taxon>Kitasatospora</taxon>
    </lineage>
</organism>
<dbReference type="EMBL" id="VIGB01000003">
    <property type="protein sequence ID" value="TQF04324.1"/>
    <property type="molecule type" value="Genomic_DNA"/>
</dbReference>
<dbReference type="PANTHER" id="PTHR42951">
    <property type="entry name" value="METALLO-BETA-LACTAMASE DOMAIN-CONTAINING"/>
    <property type="match status" value="1"/>
</dbReference>
<dbReference type="Gene3D" id="3.60.15.10">
    <property type="entry name" value="Ribonuclease Z/Hydroxyacylglutathione hydrolase-like"/>
    <property type="match status" value="1"/>
</dbReference>
<sequence length="245" mass="26736">MGARDAVLVDAQPTRSAGRELAEWIAGKGRNLVAVLITHPHPDHYFGVEEVLRLFPQAHVLAAPPVVGEIATNGERHRAELRPIFGDDVPEHPLVPRPLRPLPLMIDHQLIRVLLLGQADCAHSTVVHVPGSRTVIAGDFAFNGTHLRTAETTTEQRAAWQANLDRIAGLGAERVVAGHRAPEQDDDADRVLDFTRGYLRDFDRLLAHHPDDPEALITAMGERYGRLTLPLFLTAGAQANAVPPG</sequence>
<dbReference type="RefSeq" id="WP_141634901.1">
    <property type="nucleotide sequence ID" value="NZ_VIGB01000003.1"/>
</dbReference>
<dbReference type="Pfam" id="PF00753">
    <property type="entry name" value="Lactamase_B"/>
    <property type="match status" value="1"/>
</dbReference>
<accession>A0A540W7K7</accession>
<evidence type="ECO:0000313" key="2">
    <source>
        <dbReference type="EMBL" id="TQF04324.1"/>
    </source>
</evidence>
<keyword evidence="2" id="KW-0378">Hydrolase</keyword>
<dbReference type="SUPFAM" id="SSF56281">
    <property type="entry name" value="Metallo-hydrolase/oxidoreductase"/>
    <property type="match status" value="1"/>
</dbReference>